<dbReference type="OMA" id="GEFGMDT"/>
<evidence type="ECO:0000313" key="5">
    <source>
        <dbReference type="Proteomes" id="UP000015100"/>
    </source>
</evidence>
<dbReference type="PANTHER" id="PTHR47706">
    <property type="entry name" value="NMRA-LIKE FAMILY PROTEIN"/>
    <property type="match status" value="1"/>
</dbReference>
<protein>
    <recommendedName>
        <fullName evidence="3">NmrA-like domain-containing protein</fullName>
    </recommendedName>
</protein>
<dbReference type="CDD" id="cd05259">
    <property type="entry name" value="PCBER_SDR_a"/>
    <property type="match status" value="1"/>
</dbReference>
<name>S8B9V8_DACHA</name>
<dbReference type="AlphaFoldDB" id="S8B9V8"/>
<dbReference type="eggNOG" id="ENOG502S12R">
    <property type="taxonomic scope" value="Eukaryota"/>
</dbReference>
<dbReference type="Gene3D" id="3.90.25.10">
    <property type="entry name" value="UDP-galactose 4-epimerase, domain 1"/>
    <property type="match status" value="1"/>
</dbReference>
<evidence type="ECO:0000256" key="1">
    <source>
        <dbReference type="ARBA" id="ARBA00022857"/>
    </source>
</evidence>
<sequence>MSTEYFQNVLLIGATGDLGKYILNALLDLSTTHASQPINISLLTRSSSSSSSKFPSHPSIKNVFRGDISSHDFLEEAFKDQDIIISAISPYALLLQKNMLRVAAKVGVKKFILGEFGMDTKDVPLTNAVRVFQQNRAVLEHAEEICKAADMTFAGVICGTFLEMCLLDGEIGFEFESRTANLYDGGKKKFEASKMEDVGKATAELIFQPTNWVNELVYISTFTTSQKEILDALDKVDSKGPWKVIERETKWLKERGDKRVAEGDLYGLVDEIWAVAFSEGKGEAFSQNRNLANEKLAIPKNGWNNFEEVIRGVVGEWESGRRK</sequence>
<reference evidence="4 5" key="1">
    <citation type="journal article" date="2013" name="PLoS Genet.">
        <title>Genomic mechanisms accounting for the adaptation to parasitism in nematode-trapping fungi.</title>
        <authorList>
            <person name="Meerupati T."/>
            <person name="Andersson K.M."/>
            <person name="Friman E."/>
            <person name="Kumar D."/>
            <person name="Tunlid A."/>
            <person name="Ahren D."/>
        </authorList>
    </citation>
    <scope>NUCLEOTIDE SEQUENCE [LARGE SCALE GENOMIC DNA]</scope>
    <source>
        <strain evidence="4 5">CBS 200.50</strain>
    </source>
</reference>
<organism evidence="4 5">
    <name type="scientific">Dactylellina haptotyla (strain CBS 200.50)</name>
    <name type="common">Nematode-trapping fungus</name>
    <name type="synonym">Monacrosporium haptotylum</name>
    <dbReference type="NCBI Taxonomy" id="1284197"/>
    <lineage>
        <taxon>Eukaryota</taxon>
        <taxon>Fungi</taxon>
        <taxon>Dikarya</taxon>
        <taxon>Ascomycota</taxon>
        <taxon>Pezizomycotina</taxon>
        <taxon>Orbiliomycetes</taxon>
        <taxon>Orbiliales</taxon>
        <taxon>Orbiliaceae</taxon>
        <taxon>Dactylellina</taxon>
    </lineage>
</organism>
<dbReference type="OrthoDB" id="9974981at2759"/>
<dbReference type="InterPro" id="IPR051609">
    <property type="entry name" value="NmrA/Isoflavone_reductase-like"/>
</dbReference>
<keyword evidence="1" id="KW-0521">NADP</keyword>
<dbReference type="SUPFAM" id="SSF51735">
    <property type="entry name" value="NAD(P)-binding Rossmann-fold domains"/>
    <property type="match status" value="1"/>
</dbReference>
<dbReference type="InterPro" id="IPR045312">
    <property type="entry name" value="PCBER-like"/>
</dbReference>
<dbReference type="PANTHER" id="PTHR47706:SF9">
    <property type="entry name" value="NMRA-LIKE DOMAIN-CONTAINING PROTEIN-RELATED"/>
    <property type="match status" value="1"/>
</dbReference>
<dbReference type="HOGENOM" id="CLU_044876_3_3_1"/>
<evidence type="ECO:0000256" key="2">
    <source>
        <dbReference type="ARBA" id="ARBA00023002"/>
    </source>
</evidence>
<dbReference type="Pfam" id="PF05368">
    <property type="entry name" value="NmrA"/>
    <property type="match status" value="1"/>
</dbReference>
<reference evidence="5" key="2">
    <citation type="submission" date="2013-04" db="EMBL/GenBank/DDBJ databases">
        <title>Genomic mechanisms accounting for the adaptation to parasitism in nematode-trapping fungi.</title>
        <authorList>
            <person name="Ahren D.G."/>
        </authorList>
    </citation>
    <scope>NUCLEOTIDE SEQUENCE [LARGE SCALE GENOMIC DNA]</scope>
    <source>
        <strain evidence="5">CBS 200.50</strain>
    </source>
</reference>
<keyword evidence="2" id="KW-0560">Oxidoreductase</keyword>
<evidence type="ECO:0000259" key="3">
    <source>
        <dbReference type="Pfam" id="PF05368"/>
    </source>
</evidence>
<accession>S8B9V8</accession>
<dbReference type="STRING" id="1284197.S8B9V8"/>
<dbReference type="Gene3D" id="3.40.50.720">
    <property type="entry name" value="NAD(P)-binding Rossmann-like Domain"/>
    <property type="match status" value="1"/>
</dbReference>
<comment type="caution">
    <text evidence="4">The sequence shown here is derived from an EMBL/GenBank/DDBJ whole genome shotgun (WGS) entry which is preliminary data.</text>
</comment>
<feature type="domain" description="NmrA-like" evidence="3">
    <location>
        <begin position="8"/>
        <end position="236"/>
    </location>
</feature>
<gene>
    <name evidence="4" type="ORF">H072_10789</name>
</gene>
<dbReference type="GO" id="GO:0016491">
    <property type="term" value="F:oxidoreductase activity"/>
    <property type="evidence" value="ECO:0007669"/>
    <property type="project" value="UniProtKB-KW"/>
</dbReference>
<dbReference type="EMBL" id="AQGS01001030">
    <property type="protein sequence ID" value="EPS35828.1"/>
    <property type="molecule type" value="Genomic_DNA"/>
</dbReference>
<keyword evidence="5" id="KW-1185">Reference proteome</keyword>
<dbReference type="InterPro" id="IPR008030">
    <property type="entry name" value="NmrA-like"/>
</dbReference>
<dbReference type="Proteomes" id="UP000015100">
    <property type="component" value="Unassembled WGS sequence"/>
</dbReference>
<dbReference type="InterPro" id="IPR036291">
    <property type="entry name" value="NAD(P)-bd_dom_sf"/>
</dbReference>
<evidence type="ECO:0000313" key="4">
    <source>
        <dbReference type="EMBL" id="EPS35828.1"/>
    </source>
</evidence>
<proteinExistence type="predicted"/>